<evidence type="ECO:0000313" key="4">
    <source>
        <dbReference type="Proteomes" id="UP000593966"/>
    </source>
</evidence>
<dbReference type="RefSeq" id="WP_180047054.1">
    <property type="nucleotide sequence ID" value="NZ_CP048659.1"/>
</dbReference>
<feature type="region of interest" description="Disordered" evidence="1">
    <location>
        <begin position="94"/>
        <end position="113"/>
    </location>
</feature>
<keyword evidence="2" id="KW-0472">Membrane</keyword>
<keyword evidence="2" id="KW-0812">Transmembrane</keyword>
<dbReference type="Proteomes" id="UP000593966">
    <property type="component" value="Chromosome"/>
</dbReference>
<sequence length="151" mass="16745">MDRHVDCLDQTKLQWIMAILLASVCTPSFAISPLKDDALAKDANGGGTITPVVITAVKRDVQAPVEQQNQINSQLAAKHANENKKEHLAYTVLNNHEQQRQEDAYQSQNQEKRPLLPHKAIMTEHGTSAHSNKVTVTTADKVTIYVSRDAH</sequence>
<keyword evidence="4" id="KW-1185">Reference proteome</keyword>
<proteinExistence type="predicted"/>
<accession>A0A7S6VW61</accession>
<protein>
    <submittedName>
        <fullName evidence="3">Uncharacterized protein</fullName>
    </submittedName>
</protein>
<name>A0A7S6VW61_9GAMM</name>
<keyword evidence="2" id="KW-1133">Transmembrane helix</keyword>
<dbReference type="AlphaFoldDB" id="A0A7S6VW61"/>
<reference evidence="3 4" key="1">
    <citation type="submission" date="2020-02" db="EMBL/GenBank/DDBJ databases">
        <title>Tigecycline-resistant Acinetobacter species from pigs and migratory birds.</title>
        <authorList>
            <person name="Chen C."/>
            <person name="Sun J."/>
            <person name="Liao X.-P."/>
            <person name="Liu Y.-H."/>
        </authorList>
    </citation>
    <scope>NUCLEOTIDE SEQUENCE [LARGE SCALE GENOMIC DNA]</scope>
    <source>
        <strain evidence="3 4">YH12207_T</strain>
    </source>
</reference>
<gene>
    <name evidence="3" type="ORF">G0028_08095</name>
</gene>
<evidence type="ECO:0000256" key="1">
    <source>
        <dbReference type="SAM" id="MobiDB-lite"/>
    </source>
</evidence>
<dbReference type="EMBL" id="CP048659">
    <property type="protein sequence ID" value="QOW45857.1"/>
    <property type="molecule type" value="Genomic_DNA"/>
</dbReference>
<evidence type="ECO:0000256" key="2">
    <source>
        <dbReference type="SAM" id="Phobius"/>
    </source>
</evidence>
<evidence type="ECO:0000313" key="3">
    <source>
        <dbReference type="EMBL" id="QOW45857.1"/>
    </source>
</evidence>
<organism evidence="3 4">
    <name type="scientific">Acinetobacter piscicola</name>
    <dbReference type="NCBI Taxonomy" id="2006115"/>
    <lineage>
        <taxon>Bacteria</taxon>
        <taxon>Pseudomonadati</taxon>
        <taxon>Pseudomonadota</taxon>
        <taxon>Gammaproteobacteria</taxon>
        <taxon>Moraxellales</taxon>
        <taxon>Moraxellaceae</taxon>
        <taxon>Acinetobacter</taxon>
    </lineage>
</organism>
<feature type="transmembrane region" description="Helical" evidence="2">
    <location>
        <begin position="12"/>
        <end position="31"/>
    </location>
</feature>